<keyword evidence="5" id="KW-0552">Olfaction</keyword>
<evidence type="ECO:0000256" key="7">
    <source>
        <dbReference type="ARBA" id="ARBA00023136"/>
    </source>
</evidence>
<dbReference type="GO" id="GO:0004984">
    <property type="term" value="F:olfactory receptor activity"/>
    <property type="evidence" value="ECO:0007669"/>
    <property type="project" value="InterPro"/>
</dbReference>
<evidence type="ECO:0000256" key="9">
    <source>
        <dbReference type="ARBA" id="ARBA00023224"/>
    </source>
</evidence>
<dbReference type="GO" id="GO:0005549">
    <property type="term" value="F:odorant binding"/>
    <property type="evidence" value="ECO:0007669"/>
    <property type="project" value="InterPro"/>
</dbReference>
<keyword evidence="2" id="KW-1003">Cell membrane</keyword>
<dbReference type="Proteomes" id="UP000504618">
    <property type="component" value="Unplaced"/>
</dbReference>
<keyword evidence="7 10" id="KW-0472">Membrane</keyword>
<gene>
    <name evidence="12" type="primary">LOC112462020</name>
</gene>
<protein>
    <submittedName>
        <fullName evidence="12">Odorant receptor 49b-like</fullName>
    </submittedName>
</protein>
<comment type="subcellular location">
    <subcellularLocation>
        <location evidence="1">Cell membrane</location>
        <topology evidence="1">Multi-pass membrane protein</topology>
    </subcellularLocation>
</comment>
<evidence type="ECO:0000256" key="4">
    <source>
        <dbReference type="ARBA" id="ARBA00022692"/>
    </source>
</evidence>
<evidence type="ECO:0000256" key="1">
    <source>
        <dbReference type="ARBA" id="ARBA00004651"/>
    </source>
</evidence>
<sequence>MSMMRFIYLISVAINLCGHMCLFCAVGEILVAKCEAIYHAAYEHEWYKLKPKKAKILLLIMIRANKPLYITAGKIFPMTMSTFCNLIKTSAGYISFLFAMQG</sequence>
<keyword evidence="8" id="KW-0675">Receptor</keyword>
<evidence type="ECO:0000313" key="12">
    <source>
        <dbReference type="RefSeq" id="XP_024883291.1"/>
    </source>
</evidence>
<evidence type="ECO:0000256" key="5">
    <source>
        <dbReference type="ARBA" id="ARBA00022725"/>
    </source>
</evidence>
<name>A0A6J1QQN7_9HYME</name>
<keyword evidence="4 10" id="KW-0812">Transmembrane</keyword>
<dbReference type="GO" id="GO:0005886">
    <property type="term" value="C:plasma membrane"/>
    <property type="evidence" value="ECO:0007669"/>
    <property type="project" value="UniProtKB-SubCell"/>
</dbReference>
<evidence type="ECO:0000256" key="8">
    <source>
        <dbReference type="ARBA" id="ARBA00023170"/>
    </source>
</evidence>
<accession>A0A6J1QQN7</accession>
<dbReference type="RefSeq" id="XP_024883291.1">
    <property type="nucleotide sequence ID" value="XM_025027523.1"/>
</dbReference>
<keyword evidence="11" id="KW-1185">Reference proteome</keyword>
<organism evidence="11 12">
    <name type="scientific">Temnothorax curvispinosus</name>
    <dbReference type="NCBI Taxonomy" id="300111"/>
    <lineage>
        <taxon>Eukaryota</taxon>
        <taxon>Metazoa</taxon>
        <taxon>Ecdysozoa</taxon>
        <taxon>Arthropoda</taxon>
        <taxon>Hexapoda</taxon>
        <taxon>Insecta</taxon>
        <taxon>Pterygota</taxon>
        <taxon>Neoptera</taxon>
        <taxon>Endopterygota</taxon>
        <taxon>Hymenoptera</taxon>
        <taxon>Apocrita</taxon>
        <taxon>Aculeata</taxon>
        <taxon>Formicoidea</taxon>
        <taxon>Formicidae</taxon>
        <taxon>Myrmicinae</taxon>
        <taxon>Temnothorax</taxon>
    </lineage>
</organism>
<proteinExistence type="predicted"/>
<dbReference type="PANTHER" id="PTHR21137:SF35">
    <property type="entry name" value="ODORANT RECEPTOR 19A-RELATED"/>
    <property type="match status" value="1"/>
</dbReference>
<evidence type="ECO:0000256" key="2">
    <source>
        <dbReference type="ARBA" id="ARBA00022475"/>
    </source>
</evidence>
<dbReference type="PANTHER" id="PTHR21137">
    <property type="entry name" value="ODORANT RECEPTOR"/>
    <property type="match status" value="1"/>
</dbReference>
<keyword evidence="6 10" id="KW-1133">Transmembrane helix</keyword>
<dbReference type="GO" id="GO:0007165">
    <property type="term" value="P:signal transduction"/>
    <property type="evidence" value="ECO:0007669"/>
    <property type="project" value="UniProtKB-KW"/>
</dbReference>
<feature type="transmembrane region" description="Helical" evidence="10">
    <location>
        <begin position="6"/>
        <end position="31"/>
    </location>
</feature>
<dbReference type="Pfam" id="PF02949">
    <property type="entry name" value="7tm_6"/>
    <property type="match status" value="1"/>
</dbReference>
<keyword evidence="9" id="KW-0807">Transducer</keyword>
<keyword evidence="3" id="KW-0716">Sensory transduction</keyword>
<dbReference type="GeneID" id="112462020"/>
<evidence type="ECO:0000256" key="6">
    <source>
        <dbReference type="ARBA" id="ARBA00022989"/>
    </source>
</evidence>
<evidence type="ECO:0000256" key="10">
    <source>
        <dbReference type="SAM" id="Phobius"/>
    </source>
</evidence>
<dbReference type="InterPro" id="IPR004117">
    <property type="entry name" value="7tm6_olfct_rcpt"/>
</dbReference>
<dbReference type="AlphaFoldDB" id="A0A6J1QQN7"/>
<evidence type="ECO:0000313" key="11">
    <source>
        <dbReference type="Proteomes" id="UP000504618"/>
    </source>
</evidence>
<dbReference type="OrthoDB" id="7548151at2759"/>
<reference evidence="12" key="1">
    <citation type="submission" date="2025-08" db="UniProtKB">
        <authorList>
            <consortium name="RefSeq"/>
        </authorList>
    </citation>
    <scope>IDENTIFICATION</scope>
    <source>
        <tissue evidence="12">Whole body</tissue>
    </source>
</reference>
<evidence type="ECO:0000256" key="3">
    <source>
        <dbReference type="ARBA" id="ARBA00022606"/>
    </source>
</evidence>